<sequence>MLDTNPRSRICVFCASSHGSHPEYAEQARGRSSGLGQALATRGYGLVYGLMGEVARAADEHGGDVLGIIPQALIPAEAQGNVIGRVIEVQDMHERKRAMNAKTDRVHLASYVLHGTALPTSGGRSMINIHAKPIVLINIRGYFDPLIQWTHLAAKGTWPAD</sequence>
<name>A0A9W8DL98_9FUNG</name>
<dbReference type="Pfam" id="PF03641">
    <property type="entry name" value="Lysine_decarbox"/>
    <property type="match status" value="1"/>
</dbReference>
<dbReference type="EMBL" id="JANBPT010002094">
    <property type="protein sequence ID" value="KAJ1903745.1"/>
    <property type="molecule type" value="Genomic_DNA"/>
</dbReference>
<comment type="caution">
    <text evidence="1">The sequence shown here is derived from an EMBL/GenBank/DDBJ whole genome shotgun (WGS) entry which is preliminary data.</text>
</comment>
<reference evidence="1" key="1">
    <citation type="submission" date="2022-07" db="EMBL/GenBank/DDBJ databases">
        <title>Phylogenomic reconstructions and comparative analyses of Kickxellomycotina fungi.</title>
        <authorList>
            <person name="Reynolds N.K."/>
            <person name="Stajich J.E."/>
            <person name="Barry K."/>
            <person name="Grigoriev I.V."/>
            <person name="Crous P."/>
            <person name="Smith M.E."/>
        </authorList>
    </citation>
    <scope>NUCLEOTIDE SEQUENCE</scope>
    <source>
        <strain evidence="1">RSA 861</strain>
    </source>
</reference>
<dbReference type="Gene3D" id="3.40.50.450">
    <property type="match status" value="1"/>
</dbReference>
<dbReference type="PANTHER" id="PTHR31223:SF70">
    <property type="entry name" value="LOG FAMILY PROTEIN YJL055W"/>
    <property type="match status" value="1"/>
</dbReference>
<dbReference type="OrthoDB" id="414463at2759"/>
<dbReference type="GO" id="GO:0005829">
    <property type="term" value="C:cytosol"/>
    <property type="evidence" value="ECO:0007669"/>
    <property type="project" value="TreeGrafter"/>
</dbReference>
<protein>
    <recommendedName>
        <fullName evidence="3">Cytokinin riboside 5'-monophosphate phosphoribohydrolase</fullName>
    </recommendedName>
</protein>
<accession>A0A9W8DL98</accession>
<gene>
    <name evidence="1" type="ORF">IWQ60_012543</name>
</gene>
<proteinExistence type="predicted"/>
<evidence type="ECO:0008006" key="3">
    <source>
        <dbReference type="Google" id="ProtNLM"/>
    </source>
</evidence>
<evidence type="ECO:0000313" key="2">
    <source>
        <dbReference type="Proteomes" id="UP001150569"/>
    </source>
</evidence>
<dbReference type="InterPro" id="IPR031100">
    <property type="entry name" value="LOG_fam"/>
</dbReference>
<dbReference type="AlphaFoldDB" id="A0A9W8DL98"/>
<dbReference type="GO" id="GO:0009691">
    <property type="term" value="P:cytokinin biosynthetic process"/>
    <property type="evidence" value="ECO:0007669"/>
    <property type="project" value="TreeGrafter"/>
</dbReference>
<evidence type="ECO:0000313" key="1">
    <source>
        <dbReference type="EMBL" id="KAJ1903745.1"/>
    </source>
</evidence>
<keyword evidence="2" id="KW-1185">Reference proteome</keyword>
<dbReference type="GO" id="GO:0016799">
    <property type="term" value="F:hydrolase activity, hydrolyzing N-glycosyl compounds"/>
    <property type="evidence" value="ECO:0007669"/>
    <property type="project" value="TreeGrafter"/>
</dbReference>
<dbReference type="SUPFAM" id="SSF102405">
    <property type="entry name" value="MCP/YpsA-like"/>
    <property type="match status" value="1"/>
</dbReference>
<dbReference type="Proteomes" id="UP001150569">
    <property type="component" value="Unassembled WGS sequence"/>
</dbReference>
<dbReference type="PANTHER" id="PTHR31223">
    <property type="entry name" value="LOG FAMILY PROTEIN YJL055W"/>
    <property type="match status" value="1"/>
</dbReference>
<organism evidence="1 2">
    <name type="scientific">Tieghemiomyces parasiticus</name>
    <dbReference type="NCBI Taxonomy" id="78921"/>
    <lineage>
        <taxon>Eukaryota</taxon>
        <taxon>Fungi</taxon>
        <taxon>Fungi incertae sedis</taxon>
        <taxon>Zoopagomycota</taxon>
        <taxon>Kickxellomycotina</taxon>
        <taxon>Dimargaritomycetes</taxon>
        <taxon>Dimargaritales</taxon>
        <taxon>Dimargaritaceae</taxon>
        <taxon>Tieghemiomyces</taxon>
    </lineage>
</organism>